<sequence length="50" mass="5839">MIYILPKLSKPCRADCTDCLHLHRGNVINYLVCCMMINKGITFWVSFTQF</sequence>
<evidence type="ECO:0000313" key="1">
    <source>
        <dbReference type="EMBL" id="MBX55841.1"/>
    </source>
</evidence>
<proteinExistence type="predicted"/>
<reference evidence="1" key="1">
    <citation type="submission" date="2018-02" db="EMBL/GenBank/DDBJ databases">
        <title>Rhizophora mucronata_Transcriptome.</title>
        <authorList>
            <person name="Meera S.P."/>
            <person name="Sreeshan A."/>
            <person name="Augustine A."/>
        </authorList>
    </citation>
    <scope>NUCLEOTIDE SEQUENCE</scope>
    <source>
        <tissue evidence="1">Leaf</tissue>
    </source>
</reference>
<dbReference type="EMBL" id="GGEC01075357">
    <property type="protein sequence ID" value="MBX55841.1"/>
    <property type="molecule type" value="Transcribed_RNA"/>
</dbReference>
<protein>
    <submittedName>
        <fullName evidence="1">Uncharacterized protein</fullName>
    </submittedName>
</protein>
<name>A0A2P2PMD8_RHIMU</name>
<accession>A0A2P2PMD8</accession>
<dbReference type="AlphaFoldDB" id="A0A2P2PMD8"/>
<organism evidence="1">
    <name type="scientific">Rhizophora mucronata</name>
    <name type="common">Asiatic mangrove</name>
    <dbReference type="NCBI Taxonomy" id="61149"/>
    <lineage>
        <taxon>Eukaryota</taxon>
        <taxon>Viridiplantae</taxon>
        <taxon>Streptophyta</taxon>
        <taxon>Embryophyta</taxon>
        <taxon>Tracheophyta</taxon>
        <taxon>Spermatophyta</taxon>
        <taxon>Magnoliopsida</taxon>
        <taxon>eudicotyledons</taxon>
        <taxon>Gunneridae</taxon>
        <taxon>Pentapetalae</taxon>
        <taxon>rosids</taxon>
        <taxon>fabids</taxon>
        <taxon>Malpighiales</taxon>
        <taxon>Rhizophoraceae</taxon>
        <taxon>Rhizophora</taxon>
    </lineage>
</organism>